<dbReference type="InterPro" id="IPR051404">
    <property type="entry name" value="TA_system_antitoxin"/>
</dbReference>
<protein>
    <submittedName>
        <fullName evidence="2">Type II toxin-antitoxin system HicB family antitoxin</fullName>
    </submittedName>
</protein>
<dbReference type="STRING" id="288004.AL038_02430"/>
<evidence type="ECO:0000313" key="2">
    <source>
        <dbReference type="EMBL" id="AUI67878.1"/>
    </source>
</evidence>
<dbReference type="Gene3D" id="3.30.160.250">
    <property type="match status" value="1"/>
</dbReference>
<feature type="domain" description="HicB-like antitoxin of toxin-antitoxin system" evidence="1">
    <location>
        <begin position="3"/>
        <end position="58"/>
    </location>
</feature>
<reference evidence="3" key="1">
    <citation type="submission" date="2016-12" db="EMBL/GenBank/DDBJ databases">
        <title>Complete Genome Sequence of Beggiatoa leptomitiformis D-401.</title>
        <authorList>
            <person name="Fomenkov A."/>
            <person name="Vincze T."/>
            <person name="Grabovich M."/>
            <person name="Anton B.P."/>
            <person name="Dubinina G."/>
            <person name="Orlova M."/>
            <person name="Belousova E."/>
            <person name="Roberts R.J."/>
        </authorList>
    </citation>
    <scope>NUCLEOTIDE SEQUENCE [LARGE SCALE GENOMIC DNA]</scope>
    <source>
        <strain evidence="3">D-401</strain>
    </source>
</reference>
<dbReference type="Pfam" id="PF15919">
    <property type="entry name" value="HicB_lk_antitox"/>
    <property type="match status" value="1"/>
</dbReference>
<name>A0A2N9YBL9_9GAMM</name>
<dbReference type="AlphaFoldDB" id="A0A2N9YBL9"/>
<keyword evidence="3" id="KW-1185">Reference proteome</keyword>
<sequence length="67" mass="7739">MYYTVVFEPDEDGIWVAECLELLGCFSQGKTQEEALNNIKDAIKLYLEVKQELNMHSQRKVCQVEVA</sequence>
<evidence type="ECO:0000259" key="1">
    <source>
        <dbReference type="Pfam" id="PF15919"/>
    </source>
</evidence>
<dbReference type="OrthoDB" id="9807959at2"/>
<dbReference type="PANTHER" id="PTHR34504:SF2">
    <property type="entry name" value="UPF0150 PROTEIN SSL0259"/>
    <property type="match status" value="1"/>
</dbReference>
<dbReference type="EMBL" id="CP018889">
    <property type="protein sequence ID" value="AUI67878.1"/>
    <property type="molecule type" value="Genomic_DNA"/>
</dbReference>
<evidence type="ECO:0000313" key="3">
    <source>
        <dbReference type="Proteomes" id="UP000234271"/>
    </source>
</evidence>
<gene>
    <name evidence="2" type="ORF">BLE401_03615</name>
</gene>
<dbReference type="SUPFAM" id="SSF143100">
    <property type="entry name" value="TTHA1013/TTHA0281-like"/>
    <property type="match status" value="1"/>
</dbReference>
<dbReference type="InterPro" id="IPR031807">
    <property type="entry name" value="HicB-like"/>
</dbReference>
<dbReference type="InterPro" id="IPR035069">
    <property type="entry name" value="TTHA1013/TTHA0281-like"/>
</dbReference>
<proteinExistence type="predicted"/>
<dbReference type="Proteomes" id="UP000234271">
    <property type="component" value="Chromosome"/>
</dbReference>
<organism evidence="2 3">
    <name type="scientific">Beggiatoa leptomitoformis</name>
    <dbReference type="NCBI Taxonomy" id="288004"/>
    <lineage>
        <taxon>Bacteria</taxon>
        <taxon>Pseudomonadati</taxon>
        <taxon>Pseudomonadota</taxon>
        <taxon>Gammaproteobacteria</taxon>
        <taxon>Thiotrichales</taxon>
        <taxon>Thiotrichaceae</taxon>
        <taxon>Beggiatoa</taxon>
    </lineage>
</organism>
<accession>A0A2N9YBL9</accession>
<dbReference type="RefSeq" id="WP_062148482.1">
    <property type="nucleotide sequence ID" value="NZ_CP012373.2"/>
</dbReference>
<dbReference type="KEGG" id="blep:AL038_02430"/>
<dbReference type="PANTHER" id="PTHR34504">
    <property type="entry name" value="ANTITOXIN HICB"/>
    <property type="match status" value="1"/>
</dbReference>